<feature type="transmembrane region" description="Helical" evidence="2">
    <location>
        <begin position="319"/>
        <end position="336"/>
    </location>
</feature>
<evidence type="ECO:0000256" key="1">
    <source>
        <dbReference type="SAM" id="MobiDB-lite"/>
    </source>
</evidence>
<evidence type="ECO:0000313" key="3">
    <source>
        <dbReference type="EMBL" id="KAK3052958.1"/>
    </source>
</evidence>
<organism evidence="3 4">
    <name type="scientific">Extremus antarcticus</name>
    <dbReference type="NCBI Taxonomy" id="702011"/>
    <lineage>
        <taxon>Eukaryota</taxon>
        <taxon>Fungi</taxon>
        <taxon>Dikarya</taxon>
        <taxon>Ascomycota</taxon>
        <taxon>Pezizomycotina</taxon>
        <taxon>Dothideomycetes</taxon>
        <taxon>Dothideomycetidae</taxon>
        <taxon>Mycosphaerellales</taxon>
        <taxon>Extremaceae</taxon>
        <taxon>Extremus</taxon>
    </lineage>
</organism>
<keyword evidence="4" id="KW-1185">Reference proteome</keyword>
<protein>
    <submittedName>
        <fullName evidence="3">Uncharacterized protein</fullName>
    </submittedName>
</protein>
<evidence type="ECO:0000256" key="2">
    <source>
        <dbReference type="SAM" id="Phobius"/>
    </source>
</evidence>
<dbReference type="Proteomes" id="UP001271007">
    <property type="component" value="Unassembled WGS sequence"/>
</dbReference>
<feature type="transmembrane region" description="Helical" evidence="2">
    <location>
        <begin position="184"/>
        <end position="209"/>
    </location>
</feature>
<keyword evidence="2" id="KW-0812">Transmembrane</keyword>
<accession>A0AAJ0G927</accession>
<feature type="region of interest" description="Disordered" evidence="1">
    <location>
        <begin position="20"/>
        <end position="40"/>
    </location>
</feature>
<evidence type="ECO:0000313" key="4">
    <source>
        <dbReference type="Proteomes" id="UP001271007"/>
    </source>
</evidence>
<keyword evidence="2" id="KW-1133">Transmembrane helix</keyword>
<feature type="transmembrane region" description="Helical" evidence="2">
    <location>
        <begin position="348"/>
        <end position="367"/>
    </location>
</feature>
<reference evidence="3" key="1">
    <citation type="submission" date="2023-04" db="EMBL/GenBank/DDBJ databases">
        <title>Black Yeasts Isolated from many extreme environments.</title>
        <authorList>
            <person name="Coleine C."/>
            <person name="Stajich J.E."/>
            <person name="Selbmann L."/>
        </authorList>
    </citation>
    <scope>NUCLEOTIDE SEQUENCE</scope>
    <source>
        <strain evidence="3">CCFEE 5312</strain>
    </source>
</reference>
<proteinExistence type="predicted"/>
<feature type="transmembrane region" description="Helical" evidence="2">
    <location>
        <begin position="56"/>
        <end position="74"/>
    </location>
</feature>
<sequence length="371" mass="40056">MSSHVPFLAVRPDEQFSSSVRKSTRDVIKTNMDSPPLARAPPPTYAASRLPSSVRFVLLVLLSFSLSTVLKTLAANYAGAQLALASRKVDEPWQISLFIGWKVVQLTIGWVAGYDYEDIAALTLLTNQPYYYLLHAYYALPLLPLAISAFSDIIAFTLPFALLRPLTRAHDPATPRMAHGGNQALAMDTQIMVLTSALAATIYAVAFYLEHQFFHLGEFLITHFDNLATMAAHDTTVAQLIPLFAILGLAASFFLFRPTIAAAGISPLRDQKTRGSLSAARAPKRFNPATATLGETFAYNLGYGTSGWSRRAEVLAKRTAVLALGTLVNNAVRVFATVDGTDVGGALGYAGIWAFASVLLGVAYGALSHEE</sequence>
<feature type="transmembrane region" description="Helical" evidence="2">
    <location>
        <begin position="95"/>
        <end position="116"/>
    </location>
</feature>
<feature type="transmembrane region" description="Helical" evidence="2">
    <location>
        <begin position="237"/>
        <end position="256"/>
    </location>
</feature>
<keyword evidence="2" id="KW-0472">Membrane</keyword>
<gene>
    <name evidence="3" type="ORF">LTR09_006022</name>
</gene>
<dbReference type="EMBL" id="JAWDJX010000018">
    <property type="protein sequence ID" value="KAK3052958.1"/>
    <property type="molecule type" value="Genomic_DNA"/>
</dbReference>
<dbReference type="AlphaFoldDB" id="A0AAJ0G927"/>
<feature type="transmembrane region" description="Helical" evidence="2">
    <location>
        <begin position="136"/>
        <end position="163"/>
    </location>
</feature>
<name>A0AAJ0G927_9PEZI</name>
<comment type="caution">
    <text evidence="3">The sequence shown here is derived from an EMBL/GenBank/DDBJ whole genome shotgun (WGS) entry which is preliminary data.</text>
</comment>